<dbReference type="EMBL" id="JABVEG010000011">
    <property type="protein sequence ID" value="NUI83405.1"/>
    <property type="molecule type" value="Genomic_DNA"/>
</dbReference>
<evidence type="ECO:0000313" key="1">
    <source>
        <dbReference type="EMBL" id="NUI83405.1"/>
    </source>
</evidence>
<accession>A0ABX2LQ76</accession>
<comment type="caution">
    <text evidence="1">The sequence shown here is derived from an EMBL/GenBank/DDBJ whole genome shotgun (WGS) entry which is preliminary data.</text>
</comment>
<name>A0ABX2LQ76_9STAP</name>
<dbReference type="Proteomes" id="UP000610527">
    <property type="component" value="Unassembled WGS sequence"/>
</dbReference>
<dbReference type="GeneID" id="74187362"/>
<keyword evidence="2" id="KW-1185">Reference proteome</keyword>
<evidence type="ECO:0000313" key="2">
    <source>
        <dbReference type="Proteomes" id="UP000610527"/>
    </source>
</evidence>
<sequence>MQFSLKSGTTEMIAIEFHEHDVRRYCDVIGMAYDGIVPPLMCAKLWPKFKMFQVFKGKPIRLVRTNVEKFENLESDMQYCAYLTYKSCDKIKQFNRFIFKLEINKNNKTCMIIEQIFISGEGIYGF</sequence>
<gene>
    <name evidence="1" type="ORF">HUN84_11900</name>
</gene>
<reference evidence="1 2" key="1">
    <citation type="submission" date="2020-06" db="EMBL/GenBank/DDBJ databases">
        <title>Staphylococcus borealis sp. nov. -A novel member of the Staphylococcaceae family isolated from skin and blood in humans.</title>
        <authorList>
            <person name="Pain M."/>
            <person name="Wolden R."/>
            <person name="Jaen-Luchoro D."/>
            <person name="Salva-Serra F."/>
            <person name="Iglesias B.P."/>
            <person name="Karlsson R."/>
            <person name="Klingenberg C."/>
            <person name="Cavanagh J.P."/>
        </authorList>
    </citation>
    <scope>NUCLEOTIDE SEQUENCE [LARGE SCALE GENOMIC DNA]</scope>
    <source>
        <strain evidence="1 2">58-22</strain>
    </source>
</reference>
<organism evidence="1 2">
    <name type="scientific">Staphylococcus borealis</name>
    <dbReference type="NCBI Taxonomy" id="2742203"/>
    <lineage>
        <taxon>Bacteria</taxon>
        <taxon>Bacillati</taxon>
        <taxon>Bacillota</taxon>
        <taxon>Bacilli</taxon>
        <taxon>Bacillales</taxon>
        <taxon>Staphylococcaceae</taxon>
        <taxon>Staphylococcus</taxon>
    </lineage>
</organism>
<protein>
    <submittedName>
        <fullName evidence="1">Protein VraC</fullName>
    </submittedName>
</protein>
<proteinExistence type="predicted"/>
<dbReference type="RefSeq" id="WP_053031366.1">
    <property type="nucleotide sequence ID" value="NZ_CUEE01000015.1"/>
</dbReference>